<reference evidence="2 3" key="2">
    <citation type="submission" date="2020-07" db="EMBL/GenBank/DDBJ databases">
        <title>Genome assembly of wild tea tree DASZ reveals pedigree and selection history of tea varieties.</title>
        <authorList>
            <person name="Zhang W."/>
        </authorList>
    </citation>
    <scope>NUCLEOTIDE SEQUENCE [LARGE SCALE GENOMIC DNA]</scope>
    <source>
        <strain evidence="3">cv. G240</strain>
        <tissue evidence="2">Leaf</tissue>
    </source>
</reference>
<gene>
    <name evidence="2" type="ORF">HYC85_032100</name>
</gene>
<dbReference type="EMBL" id="JACBKZ010000015">
    <property type="protein sequence ID" value="KAF5931227.1"/>
    <property type="molecule type" value="Genomic_DNA"/>
</dbReference>
<dbReference type="AlphaFoldDB" id="A0A7J7FT09"/>
<evidence type="ECO:0000313" key="3">
    <source>
        <dbReference type="Proteomes" id="UP000593564"/>
    </source>
</evidence>
<evidence type="ECO:0000256" key="1">
    <source>
        <dbReference type="SAM" id="MobiDB-lite"/>
    </source>
</evidence>
<dbReference type="Proteomes" id="UP000593564">
    <property type="component" value="Unassembled WGS sequence"/>
</dbReference>
<feature type="region of interest" description="Disordered" evidence="1">
    <location>
        <begin position="1"/>
        <end position="24"/>
    </location>
</feature>
<evidence type="ECO:0000313" key="2">
    <source>
        <dbReference type="EMBL" id="KAF5931227.1"/>
    </source>
</evidence>
<comment type="caution">
    <text evidence="2">The sequence shown here is derived from an EMBL/GenBank/DDBJ whole genome shotgun (WGS) entry which is preliminary data.</text>
</comment>
<sequence length="50" mass="5711">MEDDSAADLEVGYGVDQENRTSGYSRSMKVEDVAYRRRVKEAQNIRSDGR</sequence>
<organism evidence="2 3">
    <name type="scientific">Camellia sinensis</name>
    <name type="common">Tea plant</name>
    <name type="synonym">Thea sinensis</name>
    <dbReference type="NCBI Taxonomy" id="4442"/>
    <lineage>
        <taxon>Eukaryota</taxon>
        <taxon>Viridiplantae</taxon>
        <taxon>Streptophyta</taxon>
        <taxon>Embryophyta</taxon>
        <taxon>Tracheophyta</taxon>
        <taxon>Spermatophyta</taxon>
        <taxon>Magnoliopsida</taxon>
        <taxon>eudicotyledons</taxon>
        <taxon>Gunneridae</taxon>
        <taxon>Pentapetalae</taxon>
        <taxon>asterids</taxon>
        <taxon>Ericales</taxon>
        <taxon>Theaceae</taxon>
        <taxon>Camellia</taxon>
    </lineage>
</organism>
<keyword evidence="3" id="KW-1185">Reference proteome</keyword>
<accession>A0A7J7FT09</accession>
<proteinExistence type="predicted"/>
<reference evidence="3" key="1">
    <citation type="journal article" date="2020" name="Nat. Commun.">
        <title>Genome assembly of wild tea tree DASZ reveals pedigree and selection history of tea varieties.</title>
        <authorList>
            <person name="Zhang W."/>
            <person name="Zhang Y."/>
            <person name="Qiu H."/>
            <person name="Guo Y."/>
            <person name="Wan H."/>
            <person name="Zhang X."/>
            <person name="Scossa F."/>
            <person name="Alseekh S."/>
            <person name="Zhang Q."/>
            <person name="Wang P."/>
            <person name="Xu L."/>
            <person name="Schmidt M.H."/>
            <person name="Jia X."/>
            <person name="Li D."/>
            <person name="Zhu A."/>
            <person name="Guo F."/>
            <person name="Chen W."/>
            <person name="Ni D."/>
            <person name="Usadel B."/>
            <person name="Fernie A.R."/>
            <person name="Wen W."/>
        </authorList>
    </citation>
    <scope>NUCLEOTIDE SEQUENCE [LARGE SCALE GENOMIC DNA]</scope>
    <source>
        <strain evidence="3">cv. G240</strain>
    </source>
</reference>
<protein>
    <submittedName>
        <fullName evidence="2">Uncharacterized protein</fullName>
    </submittedName>
</protein>
<name>A0A7J7FT09_CAMSI</name>